<comment type="caution">
    <text evidence="1">The sequence shown here is derived from an EMBL/GenBank/DDBJ whole genome shotgun (WGS) entry which is preliminary data.</text>
</comment>
<dbReference type="EMBL" id="CAWUFR010000008">
    <property type="protein sequence ID" value="CAK6951968.1"/>
    <property type="molecule type" value="Genomic_DNA"/>
</dbReference>
<keyword evidence="2" id="KW-1185">Reference proteome</keyword>
<protein>
    <submittedName>
        <fullName evidence="1">Uncharacterized protein</fullName>
    </submittedName>
</protein>
<organism evidence="1 2">
    <name type="scientific">Scomber scombrus</name>
    <name type="common">Atlantic mackerel</name>
    <name type="synonym">Scomber vernalis</name>
    <dbReference type="NCBI Taxonomy" id="13677"/>
    <lineage>
        <taxon>Eukaryota</taxon>
        <taxon>Metazoa</taxon>
        <taxon>Chordata</taxon>
        <taxon>Craniata</taxon>
        <taxon>Vertebrata</taxon>
        <taxon>Euteleostomi</taxon>
        <taxon>Actinopterygii</taxon>
        <taxon>Neopterygii</taxon>
        <taxon>Teleostei</taxon>
        <taxon>Neoteleostei</taxon>
        <taxon>Acanthomorphata</taxon>
        <taxon>Pelagiaria</taxon>
        <taxon>Scombriformes</taxon>
        <taxon>Scombridae</taxon>
        <taxon>Scomber</taxon>
    </lineage>
</organism>
<name>A0AAV1MY75_SCOSC</name>
<sequence length="139" mass="15443">MSCCSGCLFHELSGVHLSTSTRCPDIKRNSAETDSSINTENIPPSSYGGFVWAYVPITPIMQKRNPHESLINMYLLCTSAKRDTNALKNNFKVKEHAAARLATTEHKEKQTKVQSKNAVNMSVEVVKADGILMRISQIM</sequence>
<evidence type="ECO:0000313" key="1">
    <source>
        <dbReference type="EMBL" id="CAK6951968.1"/>
    </source>
</evidence>
<dbReference type="AlphaFoldDB" id="A0AAV1MY75"/>
<accession>A0AAV1MY75</accession>
<dbReference type="Proteomes" id="UP001314229">
    <property type="component" value="Unassembled WGS sequence"/>
</dbReference>
<evidence type="ECO:0000313" key="2">
    <source>
        <dbReference type="Proteomes" id="UP001314229"/>
    </source>
</evidence>
<proteinExistence type="predicted"/>
<reference evidence="1 2" key="1">
    <citation type="submission" date="2024-01" db="EMBL/GenBank/DDBJ databases">
        <authorList>
            <person name="Alioto T."/>
            <person name="Alioto T."/>
            <person name="Gomez Garrido J."/>
        </authorList>
    </citation>
    <scope>NUCLEOTIDE SEQUENCE [LARGE SCALE GENOMIC DNA]</scope>
</reference>
<gene>
    <name evidence="1" type="ORF">FSCOSCO3_A033189</name>
</gene>